<proteinExistence type="predicted"/>
<organism evidence="1">
    <name type="scientific">Babesia rodhaini</name>
    <dbReference type="NCBI Taxonomy" id="5870"/>
    <lineage>
        <taxon>Eukaryota</taxon>
        <taxon>Sar</taxon>
        <taxon>Alveolata</taxon>
        <taxon>Apicomplexa</taxon>
        <taxon>Aconoidasida</taxon>
        <taxon>Piroplasmida</taxon>
        <taxon>Babesiidae</taxon>
        <taxon>Babesia</taxon>
    </lineage>
</organism>
<keyword evidence="1" id="KW-0689">Ribosomal protein</keyword>
<dbReference type="SUPFAM" id="SSF56053">
    <property type="entry name" value="Ribosomal protein L6"/>
    <property type="match status" value="1"/>
</dbReference>
<dbReference type="GO" id="GO:0006412">
    <property type="term" value="P:translation"/>
    <property type="evidence" value="ECO:0007669"/>
    <property type="project" value="InterPro"/>
</dbReference>
<dbReference type="Gene3D" id="3.90.930.12">
    <property type="entry name" value="Ribosomal protein L6, alpha-beta domain"/>
    <property type="match status" value="1"/>
</dbReference>
<dbReference type="InterPro" id="IPR036789">
    <property type="entry name" value="Ribosomal_uL6-like_a/b-dom_sf"/>
</dbReference>
<protein>
    <submittedName>
        <fullName evidence="1">Ribosomal protein L6</fullName>
    </submittedName>
</protein>
<dbReference type="EMBL" id="AB665055">
    <property type="protein sequence ID" value="BBD21436.1"/>
    <property type="molecule type" value="Genomic_DNA"/>
</dbReference>
<reference evidence="1" key="1">
    <citation type="submission" date="2011-08" db="EMBL/GenBank/DDBJ databases">
        <title>Complete nucleotide sequence of the plastid genome from the apicomplexan parasite Babesia rodhaini.</title>
        <authorList>
            <person name="Hikosaka K."/>
            <person name="Arisue N."/>
            <person name="Tsuji N."/>
            <person name="Horii T."/>
            <person name="Kita K."/>
            <person name="Tanabe K."/>
        </authorList>
    </citation>
    <scope>NUCLEOTIDE SEQUENCE</scope>
    <source>
        <strain evidence="1">Australian</strain>
    </source>
</reference>
<sequence length="201" mass="24875">MKCKLNFKEINNNKNYTFVYNYDRVKFFNCFNIYYNFSNLKINYKLYNFNKLFFSFFNCSYRYTSLFYLFNNNIVRFINSYFININKFLNNNIINSVKIIESFNFFCKFSYSKLYNKLIIKFNKYDIKLILFKHYCNNYSNIFLNNFLSINNKNDKIFISNDYFNFFISNIKNIRKSNDYTGKGIRYLNEIFSLKFRKKIK</sequence>
<dbReference type="GO" id="GO:0005840">
    <property type="term" value="C:ribosome"/>
    <property type="evidence" value="ECO:0007669"/>
    <property type="project" value="UniProtKB-KW"/>
</dbReference>
<accession>A0A455R046</accession>
<keyword evidence="1" id="KW-0687">Ribonucleoprotein</keyword>
<dbReference type="GO" id="GO:0019843">
    <property type="term" value="F:rRNA binding"/>
    <property type="evidence" value="ECO:0007669"/>
    <property type="project" value="InterPro"/>
</dbReference>
<evidence type="ECO:0000313" key="1">
    <source>
        <dbReference type="EMBL" id="BBD21436.1"/>
    </source>
</evidence>
<dbReference type="AlphaFoldDB" id="A0A455R046"/>
<dbReference type="GO" id="GO:0003735">
    <property type="term" value="F:structural constituent of ribosome"/>
    <property type="evidence" value="ECO:0007669"/>
    <property type="project" value="InterPro"/>
</dbReference>
<name>A0A455R046_BABRO</name>
<gene>
    <name evidence="1" type="primary">rpl6</name>
</gene>